<dbReference type="EMBL" id="CAUOFW020003081">
    <property type="protein sequence ID" value="CAK9157899.1"/>
    <property type="molecule type" value="Genomic_DNA"/>
</dbReference>
<dbReference type="Proteomes" id="UP001642360">
    <property type="component" value="Unassembled WGS sequence"/>
</dbReference>
<reference evidence="1 3" key="1">
    <citation type="submission" date="2024-02" db="EMBL/GenBank/DDBJ databases">
        <authorList>
            <person name="Vignale AGUSTIN F."/>
            <person name="Sosa J E."/>
            <person name="Modenutti C."/>
        </authorList>
    </citation>
    <scope>NUCLEOTIDE SEQUENCE [LARGE SCALE GENOMIC DNA]</scope>
</reference>
<sequence length="188" mass="21282">MKHNSKRTCNTTITELHHGSSKAMPFNYNRTLIQDWKLPHSCFCTQSNDHKLVCSPAQFCSTMFLYRMNLLKKNTNPNAVIYEGLRACNDQLLELEAPQNQGSNAQEQTNVTEVWSPPNRNRLKFNCDGAYKQNQNTALVGFLIRDHKGVVEERTKSIPALSSLHPEALSIREAFLMAVAGKRSNCGR</sequence>
<accession>A0ABC8RVB3</accession>
<keyword evidence="3" id="KW-1185">Reference proteome</keyword>
<evidence type="ECO:0000313" key="2">
    <source>
        <dbReference type="EMBL" id="CAK9157899.1"/>
    </source>
</evidence>
<dbReference type="CDD" id="cd06222">
    <property type="entry name" value="RNase_H_like"/>
    <property type="match status" value="1"/>
</dbReference>
<organism evidence="1 3">
    <name type="scientific">Ilex paraguariensis</name>
    <name type="common">yerba mate</name>
    <dbReference type="NCBI Taxonomy" id="185542"/>
    <lineage>
        <taxon>Eukaryota</taxon>
        <taxon>Viridiplantae</taxon>
        <taxon>Streptophyta</taxon>
        <taxon>Embryophyta</taxon>
        <taxon>Tracheophyta</taxon>
        <taxon>Spermatophyta</taxon>
        <taxon>Magnoliopsida</taxon>
        <taxon>eudicotyledons</taxon>
        <taxon>Gunneridae</taxon>
        <taxon>Pentapetalae</taxon>
        <taxon>asterids</taxon>
        <taxon>campanulids</taxon>
        <taxon>Aquifoliales</taxon>
        <taxon>Aquifoliaceae</taxon>
        <taxon>Ilex</taxon>
    </lineage>
</organism>
<comment type="caution">
    <text evidence="1">The sequence shown here is derived from an EMBL/GenBank/DDBJ whole genome shotgun (WGS) entry which is preliminary data.</text>
</comment>
<evidence type="ECO:0008006" key="4">
    <source>
        <dbReference type="Google" id="ProtNLM"/>
    </source>
</evidence>
<evidence type="ECO:0000313" key="3">
    <source>
        <dbReference type="Proteomes" id="UP001642360"/>
    </source>
</evidence>
<protein>
    <recommendedName>
        <fullName evidence="4">RNase H type-1 domain-containing protein</fullName>
    </recommendedName>
</protein>
<gene>
    <name evidence="1" type="ORF">ILEXP_LOCUS16452</name>
    <name evidence="2" type="ORF">ILEXP_LOCUS26469</name>
</gene>
<dbReference type="AlphaFoldDB" id="A0ABC8RVB3"/>
<dbReference type="InterPro" id="IPR044730">
    <property type="entry name" value="RNase_H-like_dom_plant"/>
</dbReference>
<name>A0ABC8RVB3_9AQUA</name>
<dbReference type="EMBL" id="CAUOFW020001753">
    <property type="protein sequence ID" value="CAK9148510.1"/>
    <property type="molecule type" value="Genomic_DNA"/>
</dbReference>
<evidence type="ECO:0000313" key="1">
    <source>
        <dbReference type="EMBL" id="CAK9148510.1"/>
    </source>
</evidence>
<proteinExistence type="predicted"/>